<gene>
    <name evidence="2" type="ORF">CJ030_MR7G022896</name>
</gene>
<dbReference type="InterPro" id="IPR023631">
    <property type="entry name" value="Amidase_dom"/>
</dbReference>
<proteinExistence type="predicted"/>
<protein>
    <recommendedName>
        <fullName evidence="1">Amidase domain-containing protein</fullName>
    </recommendedName>
</protein>
<feature type="domain" description="Amidase" evidence="1">
    <location>
        <begin position="22"/>
        <end position="114"/>
    </location>
</feature>
<dbReference type="PANTHER" id="PTHR42678">
    <property type="entry name" value="AMIDASE"/>
    <property type="match status" value="1"/>
</dbReference>
<organism evidence="2 3">
    <name type="scientific">Morella rubra</name>
    <name type="common">Chinese bayberry</name>
    <dbReference type="NCBI Taxonomy" id="262757"/>
    <lineage>
        <taxon>Eukaryota</taxon>
        <taxon>Viridiplantae</taxon>
        <taxon>Streptophyta</taxon>
        <taxon>Embryophyta</taxon>
        <taxon>Tracheophyta</taxon>
        <taxon>Spermatophyta</taxon>
        <taxon>Magnoliopsida</taxon>
        <taxon>eudicotyledons</taxon>
        <taxon>Gunneridae</taxon>
        <taxon>Pentapetalae</taxon>
        <taxon>rosids</taxon>
        <taxon>fabids</taxon>
        <taxon>Fagales</taxon>
        <taxon>Myricaceae</taxon>
        <taxon>Morella</taxon>
    </lineage>
</organism>
<keyword evidence="3" id="KW-1185">Reference proteome</keyword>
<dbReference type="PANTHER" id="PTHR42678:SF34">
    <property type="entry name" value="OS04G0183300 PROTEIN"/>
    <property type="match status" value="1"/>
</dbReference>
<dbReference type="InterPro" id="IPR036928">
    <property type="entry name" value="AS_sf"/>
</dbReference>
<accession>A0A6A1V4C0</accession>
<reference evidence="2 3" key="1">
    <citation type="journal article" date="2019" name="Plant Biotechnol. J.">
        <title>The red bayberry genome and genetic basis of sex determination.</title>
        <authorList>
            <person name="Jia H.M."/>
            <person name="Jia H.J."/>
            <person name="Cai Q.L."/>
            <person name="Wang Y."/>
            <person name="Zhao H.B."/>
            <person name="Yang W.F."/>
            <person name="Wang G.Y."/>
            <person name="Li Y.H."/>
            <person name="Zhan D.L."/>
            <person name="Shen Y.T."/>
            <person name="Niu Q.F."/>
            <person name="Chang L."/>
            <person name="Qiu J."/>
            <person name="Zhao L."/>
            <person name="Xie H.B."/>
            <person name="Fu W.Y."/>
            <person name="Jin J."/>
            <person name="Li X.W."/>
            <person name="Jiao Y."/>
            <person name="Zhou C.C."/>
            <person name="Tu T."/>
            <person name="Chai C.Y."/>
            <person name="Gao J.L."/>
            <person name="Fan L.J."/>
            <person name="van de Weg E."/>
            <person name="Wang J.Y."/>
            <person name="Gao Z.S."/>
        </authorList>
    </citation>
    <scope>NUCLEOTIDE SEQUENCE [LARGE SCALE GENOMIC DNA]</scope>
    <source>
        <tissue evidence="2">Leaves</tissue>
    </source>
</reference>
<dbReference type="SUPFAM" id="SSF75304">
    <property type="entry name" value="Amidase signature (AS) enzymes"/>
    <property type="match status" value="1"/>
</dbReference>
<evidence type="ECO:0000313" key="2">
    <source>
        <dbReference type="EMBL" id="KAB1207594.1"/>
    </source>
</evidence>
<name>A0A6A1V4C0_9ROSI</name>
<dbReference type="Pfam" id="PF01425">
    <property type="entry name" value="Amidase"/>
    <property type="match status" value="1"/>
</dbReference>
<dbReference type="OrthoDB" id="566138at2759"/>
<dbReference type="Proteomes" id="UP000516437">
    <property type="component" value="Chromosome 7"/>
</dbReference>
<dbReference type="Gene3D" id="3.90.1300.10">
    <property type="entry name" value="Amidase signature (AS) domain"/>
    <property type="match status" value="2"/>
</dbReference>
<sequence>MLGRLMHPAVGAAEVAKERTIPLLQNPYVLSADPCVSSSGSAITVAANLVAVSLATETDGSIICPSSHNSAVCIKPTVGLTRRAGVIPSSPRQDTVGMVSDAVYVLDEIVGLDYCDKATIKASLYIPRGGYKQFPKANGLRGKRQEGAVLVDNVEIANIEVILNQTLEITALLIEFKPSLDRYLKELGSSPVRTLADVIAFNKKFSDLEKTKEYGQNLFLESQATNGFGDKEKAALLDMSRLTLNGFVKVMKEHKLDALVTPGPYFTSGADFTPVLAIGGFPSGGCRGRPWGPRPLDRPKKKILS</sequence>
<dbReference type="AlphaFoldDB" id="A0A6A1V4C0"/>
<evidence type="ECO:0000259" key="1">
    <source>
        <dbReference type="Pfam" id="PF01425"/>
    </source>
</evidence>
<comment type="caution">
    <text evidence="2">The sequence shown here is derived from an EMBL/GenBank/DDBJ whole genome shotgun (WGS) entry which is preliminary data.</text>
</comment>
<evidence type="ECO:0000313" key="3">
    <source>
        <dbReference type="Proteomes" id="UP000516437"/>
    </source>
</evidence>
<dbReference type="EMBL" id="RXIC02000025">
    <property type="protein sequence ID" value="KAB1207594.1"/>
    <property type="molecule type" value="Genomic_DNA"/>
</dbReference>